<dbReference type="FunFam" id="1.10.10.10:FF:000322">
    <property type="entry name" value="Probable disease resistance protein At1g63360"/>
    <property type="match status" value="1"/>
</dbReference>
<sequence length="1386" mass="156726">MAAALVGGSVVSAFLQVLFDRMASHEVLDFLKGRKLNDGLLMKLKTTMISVNGLLDDAEEKQVSKPAVKEWLDELKDALYEADDLLGDIAYEAQKSKFEAGSQFITNQVRNFFSFRDPFGKEMETNLEKILDRLEYLVKQKDALGLNLKEGIGNEKHSLQRTPTTSVVDEYGFYARDGDKNSLIDLLLSDDANGNGLGVIPIVGMGGIGKTTLAQHIYNDNRVKEWFDLKAWVCVSEEFNIFKMTKDIFEEVSSKTCDASTLNKLQLELKTRLKGKKFLLILDDVWNDKYDDWEILQRPLKAGAQGSKIVVTTRNQSVASVMCTVPTHHLKELTDEDCWFLFAKHAFVDGNSNSHSDLEVIGREIVRKCKGLPLAAKAMGGLLRSKRNVKEWEKVLASSMWDLTNDNILPALRLSYHYLPSHLKRCFAYCAILPKDYHILKDQLIFLWMAEGYLDQPKGNKEAIDLGEEYFHDLMSRSFFQQSSPMSTHFVMHDLVNDLAKLVSGEFFVRLDDDNACKITKKTRHLSYLRMSYDDLERFEPIYDAKLLRTFLPVSLLHYWIYEEIDSKVLHDLLPTLTQLRVLSLSHYDNIATLPDSISKLRHLRYLSLAGTPIKRLPESVISLYNLQSLILRKCTELVELPINMVKLINLYHLEITNTSLKEMPHQMGKLTKLRRLTDFVLGSQSGSSIEQLGELQHLGGRLWVWNLQNVVDAKDATQAHLKGKKHLKELQLRWDSDTDDSFHDRDVLEQLEPHSNVENLLIVGYGGTRFPHWVGDSSFSNVVFMELSGCKYCHFLPPLGQLLSLKVLSIKAFNGVVSIGPEFYGNCTSMKNPFGSLEILRFERMPQWREWILYGDGAFPLLQKLSIKKCPNLTNTLPSNLPSLTTLEIEGCQQLEASLPRSPVFLSIKFADDSRNLWFGKMSSGLQRLKIERFQLHPLDSLLVQMGSLATHLHEIEIRNCHSLKCFHLELFPNLKTLSINECRNLEFICGFGGCLSSLVISNCPTLVSFSRGGIAAPNLTFLELRDCLNLKALPDCMHSQLPSLVDLRLYHCAELMSFPEGGLPLKLQSLQIHHCNKLFAGRLHWELQRLPSLSQFLIGTIEDVESFPQDTLLPSTITSLTISSYKNLKSLDCNGLQYLASLRELTISNCPALTELPGRMHSILPSLVKLVIFNCHELESFPAGGLPSKLESLVVQRCKKLIAGRMQWDLKKLHSLANLTIGKDKDVESFPEEMLLPHTLSSLKIKDFQNLKSLNYKGLQHLSSLRELKIWKCRKLQSLPVEGLPLSLNSLIISGCSMLKERPTTEPTRCDQPGPGDAEGAVEVRNQAVQQMVLPRLGHINSRVSLVLRSGLDYQGPNPLPSFRKENSSSESSPSTNDANEARQ</sequence>
<dbReference type="PANTHER" id="PTHR36766">
    <property type="entry name" value="PLANT BROAD-SPECTRUM MILDEW RESISTANCE PROTEIN RPW8"/>
    <property type="match status" value="1"/>
</dbReference>
<dbReference type="InterPro" id="IPR058922">
    <property type="entry name" value="WHD_DRP"/>
</dbReference>
<keyword evidence="1" id="KW-0433">Leucine-rich repeat</keyword>
<name>A0A067JM58_JATCU</name>
<feature type="domain" description="Disease resistance N-terminal" evidence="8">
    <location>
        <begin position="10"/>
        <end position="103"/>
    </location>
</feature>
<dbReference type="InterPro" id="IPR042197">
    <property type="entry name" value="Apaf_helical"/>
</dbReference>
<evidence type="ECO:0000256" key="2">
    <source>
        <dbReference type="ARBA" id="ARBA00022737"/>
    </source>
</evidence>
<dbReference type="Proteomes" id="UP000027138">
    <property type="component" value="Unassembled WGS sequence"/>
</dbReference>
<dbReference type="InterPro" id="IPR002182">
    <property type="entry name" value="NB-ARC"/>
</dbReference>
<dbReference type="PANTHER" id="PTHR36766:SF40">
    <property type="entry name" value="DISEASE RESISTANCE PROTEIN RGA3"/>
    <property type="match status" value="1"/>
</dbReference>
<dbReference type="Gene3D" id="3.80.10.10">
    <property type="entry name" value="Ribonuclease Inhibitor"/>
    <property type="match status" value="4"/>
</dbReference>
<dbReference type="GO" id="GO:0043531">
    <property type="term" value="F:ADP binding"/>
    <property type="evidence" value="ECO:0007669"/>
    <property type="project" value="InterPro"/>
</dbReference>
<dbReference type="Pfam" id="PF00931">
    <property type="entry name" value="NB-ARC"/>
    <property type="match status" value="1"/>
</dbReference>
<keyword evidence="4" id="KW-0611">Plant defense</keyword>
<accession>A0A067JM58</accession>
<evidence type="ECO:0000259" key="7">
    <source>
        <dbReference type="Pfam" id="PF00931"/>
    </source>
</evidence>
<keyword evidence="2" id="KW-0677">Repeat</keyword>
<dbReference type="EMBL" id="KK915662">
    <property type="protein sequence ID" value="KDP21085.1"/>
    <property type="molecule type" value="Genomic_DNA"/>
</dbReference>
<protein>
    <recommendedName>
        <fullName evidence="13">Disease resistance RPP13-like protein 1</fullName>
    </recommendedName>
</protein>
<dbReference type="Pfam" id="PF23559">
    <property type="entry name" value="WHD_DRP"/>
    <property type="match status" value="1"/>
</dbReference>
<gene>
    <name evidence="11" type="ORF">JCGZ_21556</name>
</gene>
<evidence type="ECO:0000256" key="3">
    <source>
        <dbReference type="ARBA" id="ARBA00022741"/>
    </source>
</evidence>
<dbReference type="InterPro" id="IPR041118">
    <property type="entry name" value="Rx_N"/>
</dbReference>
<evidence type="ECO:0008006" key="13">
    <source>
        <dbReference type="Google" id="ProtNLM"/>
    </source>
</evidence>
<dbReference type="GO" id="GO:0006952">
    <property type="term" value="P:defense response"/>
    <property type="evidence" value="ECO:0007669"/>
    <property type="project" value="UniProtKB-KW"/>
</dbReference>
<proteinExistence type="predicted"/>
<evidence type="ECO:0000256" key="5">
    <source>
        <dbReference type="ARBA" id="ARBA00022840"/>
    </source>
</evidence>
<dbReference type="GO" id="GO:0005524">
    <property type="term" value="F:ATP binding"/>
    <property type="evidence" value="ECO:0007669"/>
    <property type="project" value="UniProtKB-KW"/>
</dbReference>
<dbReference type="InterPro" id="IPR027417">
    <property type="entry name" value="P-loop_NTPase"/>
</dbReference>
<dbReference type="InterPro" id="IPR036388">
    <property type="entry name" value="WH-like_DNA-bd_sf"/>
</dbReference>
<dbReference type="Gene3D" id="1.10.8.430">
    <property type="entry name" value="Helical domain of apoptotic protease-activating factors"/>
    <property type="match status" value="1"/>
</dbReference>
<evidence type="ECO:0000259" key="10">
    <source>
        <dbReference type="Pfam" id="PF25019"/>
    </source>
</evidence>
<dbReference type="Gene3D" id="3.40.50.300">
    <property type="entry name" value="P-loop containing nucleotide triphosphate hydrolases"/>
    <property type="match status" value="1"/>
</dbReference>
<feature type="domain" description="NB-ARC" evidence="7">
    <location>
        <begin position="180"/>
        <end position="347"/>
    </location>
</feature>
<organism evidence="11 12">
    <name type="scientific">Jatropha curcas</name>
    <name type="common">Barbados nut</name>
    <dbReference type="NCBI Taxonomy" id="180498"/>
    <lineage>
        <taxon>Eukaryota</taxon>
        <taxon>Viridiplantae</taxon>
        <taxon>Streptophyta</taxon>
        <taxon>Embryophyta</taxon>
        <taxon>Tracheophyta</taxon>
        <taxon>Spermatophyta</taxon>
        <taxon>Magnoliopsida</taxon>
        <taxon>eudicotyledons</taxon>
        <taxon>Gunneridae</taxon>
        <taxon>Pentapetalae</taxon>
        <taxon>rosids</taxon>
        <taxon>fabids</taxon>
        <taxon>Malpighiales</taxon>
        <taxon>Euphorbiaceae</taxon>
        <taxon>Crotonoideae</taxon>
        <taxon>Jatropheae</taxon>
        <taxon>Jatropha</taxon>
    </lineage>
</organism>
<feature type="region of interest" description="Disordered" evidence="6">
    <location>
        <begin position="1358"/>
        <end position="1386"/>
    </location>
</feature>
<evidence type="ECO:0000313" key="12">
    <source>
        <dbReference type="Proteomes" id="UP000027138"/>
    </source>
</evidence>
<evidence type="ECO:0000313" key="11">
    <source>
        <dbReference type="EMBL" id="KDP21085.1"/>
    </source>
</evidence>
<dbReference type="Gene3D" id="1.20.5.4130">
    <property type="match status" value="1"/>
</dbReference>
<dbReference type="InterPro" id="IPR056789">
    <property type="entry name" value="LRR_R13L1-DRL21"/>
</dbReference>
<dbReference type="PRINTS" id="PR00364">
    <property type="entry name" value="DISEASERSIST"/>
</dbReference>
<feature type="domain" description="Disease resistance protein winged helix" evidence="9">
    <location>
        <begin position="432"/>
        <end position="500"/>
    </location>
</feature>
<evidence type="ECO:0000256" key="6">
    <source>
        <dbReference type="SAM" id="MobiDB-lite"/>
    </source>
</evidence>
<feature type="domain" description="R13L1/DRL21-like LRR repeat region" evidence="10">
    <location>
        <begin position="690"/>
        <end position="813"/>
    </location>
</feature>
<dbReference type="OrthoDB" id="839172at2759"/>
<evidence type="ECO:0000256" key="1">
    <source>
        <dbReference type="ARBA" id="ARBA00022614"/>
    </source>
</evidence>
<keyword evidence="5" id="KW-0067">ATP-binding</keyword>
<evidence type="ECO:0000259" key="8">
    <source>
        <dbReference type="Pfam" id="PF18052"/>
    </source>
</evidence>
<evidence type="ECO:0000256" key="4">
    <source>
        <dbReference type="ARBA" id="ARBA00022821"/>
    </source>
</evidence>
<dbReference type="FunFam" id="3.40.50.300:FF:001091">
    <property type="entry name" value="Probable disease resistance protein At1g61300"/>
    <property type="match status" value="1"/>
</dbReference>
<reference evidence="11 12" key="1">
    <citation type="journal article" date="2014" name="PLoS ONE">
        <title>Global Analysis of Gene Expression Profiles in Physic Nut (Jatropha curcas L.) Seedlings Exposed to Salt Stress.</title>
        <authorList>
            <person name="Zhang L."/>
            <person name="Zhang C."/>
            <person name="Wu P."/>
            <person name="Chen Y."/>
            <person name="Li M."/>
            <person name="Jiang H."/>
            <person name="Wu G."/>
        </authorList>
    </citation>
    <scope>NUCLEOTIDE SEQUENCE [LARGE SCALE GENOMIC DNA]</scope>
    <source>
        <strain evidence="12">cv. GZQX0401</strain>
        <tissue evidence="11">Young leaves</tissue>
    </source>
</reference>
<dbReference type="Pfam" id="PF25019">
    <property type="entry name" value="LRR_R13L1-DRL21"/>
    <property type="match status" value="1"/>
</dbReference>
<dbReference type="SUPFAM" id="SSF52058">
    <property type="entry name" value="L domain-like"/>
    <property type="match status" value="2"/>
</dbReference>
<dbReference type="Pfam" id="PF18052">
    <property type="entry name" value="Rx_N"/>
    <property type="match status" value="1"/>
</dbReference>
<dbReference type="InterPro" id="IPR032675">
    <property type="entry name" value="LRR_dom_sf"/>
</dbReference>
<dbReference type="GO" id="GO:0051707">
    <property type="term" value="P:response to other organism"/>
    <property type="evidence" value="ECO:0007669"/>
    <property type="project" value="UniProtKB-ARBA"/>
</dbReference>
<keyword evidence="3" id="KW-0547">Nucleotide-binding</keyword>
<evidence type="ECO:0000259" key="9">
    <source>
        <dbReference type="Pfam" id="PF23559"/>
    </source>
</evidence>
<dbReference type="Gene3D" id="1.10.10.10">
    <property type="entry name" value="Winged helix-like DNA-binding domain superfamily/Winged helix DNA-binding domain"/>
    <property type="match status" value="1"/>
</dbReference>
<keyword evidence="12" id="KW-1185">Reference proteome</keyword>
<dbReference type="SUPFAM" id="SSF52540">
    <property type="entry name" value="P-loop containing nucleoside triphosphate hydrolases"/>
    <property type="match status" value="1"/>
</dbReference>